<dbReference type="AlphaFoldDB" id="A0A2S6I622"/>
<organism evidence="1 2">
    <name type="scientific">Neolewinella xylanilytica</name>
    <dbReference type="NCBI Taxonomy" id="1514080"/>
    <lineage>
        <taxon>Bacteria</taxon>
        <taxon>Pseudomonadati</taxon>
        <taxon>Bacteroidota</taxon>
        <taxon>Saprospiria</taxon>
        <taxon>Saprospirales</taxon>
        <taxon>Lewinellaceae</taxon>
        <taxon>Neolewinella</taxon>
    </lineage>
</organism>
<sequence length="119" mass="13301">MIYLILTLSLLAPPDSPVEWLQPATVTLEDTFQDEAVTYRFEFRNLTDEPLLVDNVRVGCGCTASKFSETPVAPGETGTIEVTYDAASPGYYRKYVKVFFAGHRGGHKLWMEGFVESTE</sequence>
<comment type="caution">
    <text evidence="1">The sequence shown here is derived from an EMBL/GenBank/DDBJ whole genome shotgun (WGS) entry which is preliminary data.</text>
</comment>
<gene>
    <name evidence="1" type="ORF">CLV84_3553</name>
</gene>
<dbReference type="OrthoDB" id="826619at2"/>
<dbReference type="Pfam" id="PF07610">
    <property type="entry name" value="DUF1573"/>
    <property type="match status" value="1"/>
</dbReference>
<proteinExistence type="predicted"/>
<dbReference type="InterPro" id="IPR013783">
    <property type="entry name" value="Ig-like_fold"/>
</dbReference>
<name>A0A2S6I622_9BACT</name>
<evidence type="ECO:0000313" key="2">
    <source>
        <dbReference type="Proteomes" id="UP000237662"/>
    </source>
</evidence>
<evidence type="ECO:0000313" key="1">
    <source>
        <dbReference type="EMBL" id="PPK86618.1"/>
    </source>
</evidence>
<dbReference type="Proteomes" id="UP000237662">
    <property type="component" value="Unassembled WGS sequence"/>
</dbReference>
<protein>
    <submittedName>
        <fullName evidence="1">Uncharacterized protein DUF1573</fullName>
    </submittedName>
</protein>
<dbReference type="EMBL" id="PTJC01000006">
    <property type="protein sequence ID" value="PPK86618.1"/>
    <property type="molecule type" value="Genomic_DNA"/>
</dbReference>
<reference evidence="1 2" key="1">
    <citation type="submission" date="2018-02" db="EMBL/GenBank/DDBJ databases">
        <title>Genomic Encyclopedia of Archaeal and Bacterial Type Strains, Phase II (KMG-II): from individual species to whole genera.</title>
        <authorList>
            <person name="Goeker M."/>
        </authorList>
    </citation>
    <scope>NUCLEOTIDE SEQUENCE [LARGE SCALE GENOMIC DNA]</scope>
    <source>
        <strain evidence="1 2">DSM 29526</strain>
    </source>
</reference>
<dbReference type="Gene3D" id="2.60.40.10">
    <property type="entry name" value="Immunoglobulins"/>
    <property type="match status" value="1"/>
</dbReference>
<accession>A0A2S6I622</accession>
<keyword evidence="2" id="KW-1185">Reference proteome</keyword>
<dbReference type="PANTHER" id="PTHR37833">
    <property type="entry name" value="LIPOPROTEIN-RELATED"/>
    <property type="match status" value="1"/>
</dbReference>
<dbReference type="InterPro" id="IPR011467">
    <property type="entry name" value="DUF1573"/>
</dbReference>
<dbReference type="RefSeq" id="WP_104421042.1">
    <property type="nucleotide sequence ID" value="NZ_PTJC01000006.1"/>
</dbReference>
<dbReference type="PANTHER" id="PTHR37833:SF1">
    <property type="entry name" value="SIGNAL PEPTIDE PROTEIN"/>
    <property type="match status" value="1"/>
</dbReference>